<comment type="caution">
    <text evidence="2">The sequence shown here is derived from an EMBL/GenBank/DDBJ whole genome shotgun (WGS) entry which is preliminary data.</text>
</comment>
<keyword evidence="1" id="KW-1133">Transmembrane helix</keyword>
<dbReference type="RefSeq" id="WP_311424061.1">
    <property type="nucleotide sequence ID" value="NZ_JAVREH010000024.1"/>
</dbReference>
<dbReference type="EMBL" id="JAVREH010000024">
    <property type="protein sequence ID" value="MDT0262914.1"/>
    <property type="molecule type" value="Genomic_DNA"/>
</dbReference>
<feature type="transmembrane region" description="Helical" evidence="1">
    <location>
        <begin position="38"/>
        <end position="57"/>
    </location>
</feature>
<keyword evidence="1" id="KW-0472">Membrane</keyword>
<keyword evidence="3" id="KW-1185">Reference proteome</keyword>
<organism evidence="2 3">
    <name type="scientific">Jatrophihabitans lederbergiae</name>
    <dbReference type="NCBI Taxonomy" id="3075547"/>
    <lineage>
        <taxon>Bacteria</taxon>
        <taxon>Bacillati</taxon>
        <taxon>Actinomycetota</taxon>
        <taxon>Actinomycetes</taxon>
        <taxon>Jatrophihabitantales</taxon>
        <taxon>Jatrophihabitantaceae</taxon>
        <taxon>Jatrophihabitans</taxon>
    </lineage>
</organism>
<name>A0ABU2JE08_9ACTN</name>
<feature type="transmembrane region" description="Helical" evidence="1">
    <location>
        <begin position="88"/>
        <end position="107"/>
    </location>
</feature>
<sequence length="108" mass="11417">MKDPAPLFTAAAASYTANCVLGVAVATRRVDTSHVRWLHHALFGMTAASTLAAVSSLRWSQSRAGWALLPAVLPLSVIPFVHDRGLRHVVVALTAAPPIAAGAVRAWR</sequence>
<evidence type="ECO:0000256" key="1">
    <source>
        <dbReference type="SAM" id="Phobius"/>
    </source>
</evidence>
<proteinExistence type="predicted"/>
<keyword evidence="1" id="KW-0812">Transmembrane</keyword>
<reference evidence="3" key="1">
    <citation type="submission" date="2023-07" db="EMBL/GenBank/DDBJ databases">
        <title>30 novel species of actinomycetes from the DSMZ collection.</title>
        <authorList>
            <person name="Nouioui I."/>
        </authorList>
    </citation>
    <scope>NUCLEOTIDE SEQUENCE [LARGE SCALE GENOMIC DNA]</scope>
    <source>
        <strain evidence="3">DSM 44399</strain>
    </source>
</reference>
<dbReference type="Proteomes" id="UP001183176">
    <property type="component" value="Unassembled WGS sequence"/>
</dbReference>
<evidence type="ECO:0000313" key="3">
    <source>
        <dbReference type="Proteomes" id="UP001183176"/>
    </source>
</evidence>
<accession>A0ABU2JE08</accession>
<protein>
    <submittedName>
        <fullName evidence="2">Uncharacterized protein</fullName>
    </submittedName>
</protein>
<feature type="transmembrane region" description="Helical" evidence="1">
    <location>
        <begin position="64"/>
        <end position="82"/>
    </location>
</feature>
<gene>
    <name evidence="2" type="ORF">RM423_16080</name>
</gene>
<evidence type="ECO:0000313" key="2">
    <source>
        <dbReference type="EMBL" id="MDT0262914.1"/>
    </source>
</evidence>